<protein>
    <recommendedName>
        <fullName evidence="8">AAA ATPase AAA+ lid domain-containing protein</fullName>
    </recommendedName>
</protein>
<dbReference type="InterPro" id="IPR003959">
    <property type="entry name" value="ATPase_AAA_core"/>
</dbReference>
<dbReference type="GO" id="GO:0042393">
    <property type="term" value="F:histone binding"/>
    <property type="evidence" value="ECO:0007669"/>
    <property type="project" value="TreeGrafter"/>
</dbReference>
<reference evidence="6 7" key="1">
    <citation type="submission" date="2022-01" db="EMBL/GenBank/DDBJ databases">
        <authorList>
            <person name="Xiong W."/>
            <person name="Schranz E."/>
        </authorList>
    </citation>
    <scope>NUCLEOTIDE SEQUENCE [LARGE SCALE GENOMIC DNA]</scope>
</reference>
<dbReference type="GO" id="GO:0005634">
    <property type="term" value="C:nucleus"/>
    <property type="evidence" value="ECO:0007669"/>
    <property type="project" value="TreeGrafter"/>
</dbReference>
<dbReference type="Gene3D" id="3.40.50.300">
    <property type="entry name" value="P-loop containing nucleotide triphosphate hydrolases"/>
    <property type="match status" value="1"/>
</dbReference>
<name>A0AAU9P134_9ASTR</name>
<dbReference type="Pfam" id="PF00004">
    <property type="entry name" value="AAA"/>
    <property type="match status" value="1"/>
</dbReference>
<evidence type="ECO:0000256" key="1">
    <source>
        <dbReference type="ARBA" id="ARBA00006914"/>
    </source>
</evidence>
<evidence type="ECO:0000256" key="3">
    <source>
        <dbReference type="ARBA" id="ARBA00022840"/>
    </source>
</evidence>
<dbReference type="GO" id="GO:0005524">
    <property type="term" value="F:ATP binding"/>
    <property type="evidence" value="ECO:0007669"/>
    <property type="project" value="UniProtKB-KW"/>
</dbReference>
<keyword evidence="2" id="KW-0547">Nucleotide-binding</keyword>
<dbReference type="AlphaFoldDB" id="A0AAU9P134"/>
<dbReference type="InterPro" id="IPR041569">
    <property type="entry name" value="AAA_lid_3"/>
</dbReference>
<evidence type="ECO:0000259" key="4">
    <source>
        <dbReference type="Pfam" id="PF00004"/>
    </source>
</evidence>
<dbReference type="Proteomes" id="UP001157418">
    <property type="component" value="Unassembled WGS sequence"/>
</dbReference>
<feature type="domain" description="ATPase AAA-type core" evidence="4">
    <location>
        <begin position="7"/>
        <end position="39"/>
    </location>
</feature>
<dbReference type="InterPro" id="IPR045199">
    <property type="entry name" value="ATAD2-like"/>
</dbReference>
<keyword evidence="7" id="KW-1185">Reference proteome</keyword>
<evidence type="ECO:0000259" key="5">
    <source>
        <dbReference type="Pfam" id="PF17862"/>
    </source>
</evidence>
<sequence length="100" mass="11165">MNCLDSKGQVVFIGATNRIDAIDGALRRPGRFDREFTFQLPGLDALAEILDIHTRKWKQPPVKELKLELTASCVGYSGADLKALCTEAAIRAFREKYPQV</sequence>
<evidence type="ECO:0008006" key="8">
    <source>
        <dbReference type="Google" id="ProtNLM"/>
    </source>
</evidence>
<dbReference type="PANTHER" id="PTHR23069:SF0">
    <property type="entry name" value="TAT-BINDING HOMOLOG 7"/>
    <property type="match status" value="1"/>
</dbReference>
<dbReference type="GO" id="GO:0003682">
    <property type="term" value="F:chromatin binding"/>
    <property type="evidence" value="ECO:0007669"/>
    <property type="project" value="TreeGrafter"/>
</dbReference>
<dbReference type="GO" id="GO:0016887">
    <property type="term" value="F:ATP hydrolysis activity"/>
    <property type="evidence" value="ECO:0007669"/>
    <property type="project" value="InterPro"/>
</dbReference>
<dbReference type="Pfam" id="PF17862">
    <property type="entry name" value="AAA_lid_3"/>
    <property type="match status" value="1"/>
</dbReference>
<gene>
    <name evidence="6" type="ORF">LVIROSA_LOCUS29837</name>
</gene>
<dbReference type="GO" id="GO:0006337">
    <property type="term" value="P:nucleosome disassembly"/>
    <property type="evidence" value="ECO:0007669"/>
    <property type="project" value="TreeGrafter"/>
</dbReference>
<dbReference type="InterPro" id="IPR027417">
    <property type="entry name" value="P-loop_NTPase"/>
</dbReference>
<comment type="similarity">
    <text evidence="1">Belongs to the AAA ATPase family.</text>
</comment>
<dbReference type="GO" id="GO:0045815">
    <property type="term" value="P:transcription initiation-coupled chromatin remodeling"/>
    <property type="evidence" value="ECO:0007669"/>
    <property type="project" value="TreeGrafter"/>
</dbReference>
<proteinExistence type="inferred from homology"/>
<evidence type="ECO:0000256" key="2">
    <source>
        <dbReference type="ARBA" id="ARBA00022741"/>
    </source>
</evidence>
<dbReference type="SUPFAM" id="SSF52540">
    <property type="entry name" value="P-loop containing nucleoside triphosphate hydrolases"/>
    <property type="match status" value="1"/>
</dbReference>
<dbReference type="Gene3D" id="1.10.8.60">
    <property type="match status" value="1"/>
</dbReference>
<evidence type="ECO:0000313" key="6">
    <source>
        <dbReference type="EMBL" id="CAH1443963.1"/>
    </source>
</evidence>
<feature type="domain" description="AAA ATPase AAA+ lid" evidence="5">
    <location>
        <begin position="72"/>
        <end position="99"/>
    </location>
</feature>
<dbReference type="EMBL" id="CAKMRJ010005523">
    <property type="protein sequence ID" value="CAH1443963.1"/>
    <property type="molecule type" value="Genomic_DNA"/>
</dbReference>
<dbReference type="PANTHER" id="PTHR23069">
    <property type="entry name" value="AAA DOMAIN-CONTAINING"/>
    <property type="match status" value="1"/>
</dbReference>
<keyword evidence="3" id="KW-0067">ATP-binding</keyword>
<evidence type="ECO:0000313" key="7">
    <source>
        <dbReference type="Proteomes" id="UP001157418"/>
    </source>
</evidence>
<comment type="caution">
    <text evidence="6">The sequence shown here is derived from an EMBL/GenBank/DDBJ whole genome shotgun (WGS) entry which is preliminary data.</text>
</comment>
<dbReference type="GO" id="GO:0006334">
    <property type="term" value="P:nucleosome assembly"/>
    <property type="evidence" value="ECO:0007669"/>
    <property type="project" value="TreeGrafter"/>
</dbReference>
<organism evidence="6 7">
    <name type="scientific">Lactuca virosa</name>
    <dbReference type="NCBI Taxonomy" id="75947"/>
    <lineage>
        <taxon>Eukaryota</taxon>
        <taxon>Viridiplantae</taxon>
        <taxon>Streptophyta</taxon>
        <taxon>Embryophyta</taxon>
        <taxon>Tracheophyta</taxon>
        <taxon>Spermatophyta</taxon>
        <taxon>Magnoliopsida</taxon>
        <taxon>eudicotyledons</taxon>
        <taxon>Gunneridae</taxon>
        <taxon>Pentapetalae</taxon>
        <taxon>asterids</taxon>
        <taxon>campanulids</taxon>
        <taxon>Asterales</taxon>
        <taxon>Asteraceae</taxon>
        <taxon>Cichorioideae</taxon>
        <taxon>Cichorieae</taxon>
        <taxon>Lactucinae</taxon>
        <taxon>Lactuca</taxon>
    </lineage>
</organism>
<accession>A0AAU9P134</accession>